<dbReference type="RefSeq" id="WP_170141490.1">
    <property type="nucleotide sequence ID" value="NZ_QUNI01000013.1"/>
</dbReference>
<organism evidence="1 2">
    <name type="scientific">Flavobacterium aquicola</name>
    <dbReference type="NCBI Taxonomy" id="1682742"/>
    <lineage>
        <taxon>Bacteria</taxon>
        <taxon>Pseudomonadati</taxon>
        <taxon>Bacteroidota</taxon>
        <taxon>Flavobacteriia</taxon>
        <taxon>Flavobacteriales</taxon>
        <taxon>Flavobacteriaceae</taxon>
        <taxon>Flavobacterium</taxon>
    </lineage>
</organism>
<reference evidence="1 2" key="1">
    <citation type="submission" date="2018-08" db="EMBL/GenBank/DDBJ databases">
        <title>Genomic Encyclopedia of Archaeal and Bacterial Type Strains, Phase II (KMG-II): from individual species to whole genera.</title>
        <authorList>
            <person name="Goeker M."/>
        </authorList>
    </citation>
    <scope>NUCLEOTIDE SEQUENCE [LARGE SCALE GENOMIC DNA]</scope>
    <source>
        <strain evidence="1 2">DSM 100880</strain>
    </source>
</reference>
<keyword evidence="2" id="KW-1185">Reference proteome</keyword>
<comment type="caution">
    <text evidence="1">The sequence shown here is derived from an EMBL/GenBank/DDBJ whole genome shotgun (WGS) entry which is preliminary data.</text>
</comment>
<dbReference type="AlphaFoldDB" id="A0A3E0E7B3"/>
<dbReference type="Proteomes" id="UP000257136">
    <property type="component" value="Unassembled WGS sequence"/>
</dbReference>
<evidence type="ECO:0000313" key="1">
    <source>
        <dbReference type="EMBL" id="REG94154.1"/>
    </source>
</evidence>
<protein>
    <submittedName>
        <fullName evidence="1">Uncharacterized protein</fullName>
    </submittedName>
</protein>
<accession>A0A3E0E7B3</accession>
<proteinExistence type="predicted"/>
<name>A0A3E0E7B3_9FLAO</name>
<dbReference type="EMBL" id="QUNI01000013">
    <property type="protein sequence ID" value="REG94154.1"/>
    <property type="molecule type" value="Genomic_DNA"/>
</dbReference>
<sequence>MMNTIEDKIRLKQMEINIEENPEREAELHKQMSKLQFQKEIAVIRKKIEQLG</sequence>
<gene>
    <name evidence="1" type="ORF">C8P67_113130</name>
</gene>
<evidence type="ECO:0000313" key="2">
    <source>
        <dbReference type="Proteomes" id="UP000257136"/>
    </source>
</evidence>